<evidence type="ECO:0000313" key="4">
    <source>
        <dbReference type="Proteomes" id="UP000886998"/>
    </source>
</evidence>
<dbReference type="GO" id="GO:0035006">
    <property type="term" value="P:melanization defense response"/>
    <property type="evidence" value="ECO:0007669"/>
    <property type="project" value="UniProtKB-ARBA"/>
</dbReference>
<dbReference type="GO" id="GO:0005525">
    <property type="term" value="F:GTP binding"/>
    <property type="evidence" value="ECO:0007669"/>
    <property type="project" value="UniProtKB-KW"/>
</dbReference>
<dbReference type="GO" id="GO:0035099">
    <property type="term" value="P:hemocyte migration"/>
    <property type="evidence" value="ECO:0007669"/>
    <property type="project" value="UniProtKB-ARBA"/>
</dbReference>
<dbReference type="Gene3D" id="3.40.50.300">
    <property type="entry name" value="P-loop containing nucleotide triphosphate hydrolases"/>
    <property type="match status" value="1"/>
</dbReference>
<evidence type="ECO:0000256" key="1">
    <source>
        <dbReference type="ARBA" id="ARBA00022741"/>
    </source>
</evidence>
<dbReference type="InterPro" id="IPR027417">
    <property type="entry name" value="P-loop_NTPase"/>
</dbReference>
<sequence>MRKKIVRNKQILNLVFRELPSSDSEFDVYVRSQAYPGSFVVCLCFAIDDRESFRDILKWNDEAKKYAPYAKFFVIGCKMETRGDDETVSMEEGLNISKLIHAVKYYECSAVTGLVLKEKLRS</sequence>
<reference evidence="3" key="1">
    <citation type="submission" date="2020-08" db="EMBL/GenBank/DDBJ databases">
        <title>Multicomponent nature underlies the extraordinary mechanical properties of spider dragline silk.</title>
        <authorList>
            <person name="Kono N."/>
            <person name="Nakamura H."/>
            <person name="Mori M."/>
            <person name="Yoshida Y."/>
            <person name="Ohtoshi R."/>
            <person name="Malay A.D."/>
            <person name="Moran D.A.P."/>
            <person name="Tomita M."/>
            <person name="Numata K."/>
            <person name="Arakawa K."/>
        </authorList>
    </citation>
    <scope>NUCLEOTIDE SEQUENCE</scope>
</reference>
<proteinExistence type="predicted"/>
<dbReference type="Proteomes" id="UP000886998">
    <property type="component" value="Unassembled WGS sequence"/>
</dbReference>
<dbReference type="AlphaFoldDB" id="A0A8X7CKZ1"/>
<protein>
    <submittedName>
        <fullName evidence="3">Uncharacterized protein</fullName>
    </submittedName>
</protein>
<keyword evidence="2" id="KW-0342">GTP-binding</keyword>
<dbReference type="GO" id="GO:0022412">
    <property type="term" value="P:cellular process involved in reproduction in multicellular organism"/>
    <property type="evidence" value="ECO:0007669"/>
    <property type="project" value="UniProtKB-ARBA"/>
</dbReference>
<dbReference type="GO" id="GO:0007264">
    <property type="term" value="P:small GTPase-mediated signal transduction"/>
    <property type="evidence" value="ECO:0007669"/>
    <property type="project" value="InterPro"/>
</dbReference>
<dbReference type="EMBL" id="BMAV01018873">
    <property type="protein sequence ID" value="GFY71511.1"/>
    <property type="molecule type" value="Genomic_DNA"/>
</dbReference>
<comment type="caution">
    <text evidence="3">The sequence shown here is derived from an EMBL/GenBank/DDBJ whole genome shotgun (WGS) entry which is preliminary data.</text>
</comment>
<dbReference type="GO" id="GO:0003006">
    <property type="term" value="P:developmental process involved in reproduction"/>
    <property type="evidence" value="ECO:0007669"/>
    <property type="project" value="UniProtKB-ARBA"/>
</dbReference>
<accession>A0A8X7CKZ1</accession>
<gene>
    <name evidence="3" type="ORF">TNIN_176811</name>
</gene>
<dbReference type="SMART" id="SM00174">
    <property type="entry name" value="RHO"/>
    <property type="match status" value="1"/>
</dbReference>
<keyword evidence="1" id="KW-0547">Nucleotide-binding</keyword>
<dbReference type="SUPFAM" id="SSF52540">
    <property type="entry name" value="P-loop containing nucleoside triphosphate hydrolases"/>
    <property type="match status" value="1"/>
</dbReference>
<dbReference type="GO" id="GO:0001667">
    <property type="term" value="P:ameboidal-type cell migration"/>
    <property type="evidence" value="ECO:0007669"/>
    <property type="project" value="UniProtKB-ARBA"/>
</dbReference>
<evidence type="ECO:0000256" key="2">
    <source>
        <dbReference type="ARBA" id="ARBA00023134"/>
    </source>
</evidence>
<dbReference type="InterPro" id="IPR003578">
    <property type="entry name" value="Small_GTPase_Rho"/>
</dbReference>
<dbReference type="Pfam" id="PF00071">
    <property type="entry name" value="Ras"/>
    <property type="match status" value="1"/>
</dbReference>
<dbReference type="PANTHER" id="PTHR24072">
    <property type="entry name" value="RHO FAMILY GTPASE"/>
    <property type="match status" value="1"/>
</dbReference>
<evidence type="ECO:0000313" key="3">
    <source>
        <dbReference type="EMBL" id="GFY71511.1"/>
    </source>
</evidence>
<dbReference type="OrthoDB" id="26525at2759"/>
<organism evidence="3 4">
    <name type="scientific">Trichonephila inaurata madagascariensis</name>
    <dbReference type="NCBI Taxonomy" id="2747483"/>
    <lineage>
        <taxon>Eukaryota</taxon>
        <taxon>Metazoa</taxon>
        <taxon>Ecdysozoa</taxon>
        <taxon>Arthropoda</taxon>
        <taxon>Chelicerata</taxon>
        <taxon>Arachnida</taxon>
        <taxon>Araneae</taxon>
        <taxon>Araneomorphae</taxon>
        <taxon>Entelegynae</taxon>
        <taxon>Araneoidea</taxon>
        <taxon>Nephilidae</taxon>
        <taxon>Trichonephila</taxon>
        <taxon>Trichonephila inaurata</taxon>
    </lineage>
</organism>
<dbReference type="GO" id="GO:0003924">
    <property type="term" value="F:GTPase activity"/>
    <property type="evidence" value="ECO:0007669"/>
    <property type="project" value="InterPro"/>
</dbReference>
<keyword evidence="4" id="KW-1185">Reference proteome</keyword>
<name>A0A8X7CKZ1_9ARAC</name>
<dbReference type="InterPro" id="IPR001806">
    <property type="entry name" value="Small_GTPase"/>
</dbReference>